<gene>
    <name evidence="1" type="ORF">SAMN05443244_2200</name>
</gene>
<accession>A0A1H4NCK4</accession>
<evidence type="ECO:0000313" key="1">
    <source>
        <dbReference type="EMBL" id="SEB92605.1"/>
    </source>
</evidence>
<reference evidence="1 2" key="1">
    <citation type="submission" date="2016-10" db="EMBL/GenBank/DDBJ databases">
        <authorList>
            <person name="de Groot N.N."/>
        </authorList>
    </citation>
    <scope>NUCLEOTIDE SEQUENCE [LARGE SCALE GENOMIC DNA]</scope>
    <source>
        <strain evidence="1 2">AB35.6</strain>
    </source>
</reference>
<name>A0A1H4NCK4_9BACT</name>
<dbReference type="AlphaFoldDB" id="A0A1H4NCK4"/>
<dbReference type="RefSeq" id="WP_170835019.1">
    <property type="nucleotide sequence ID" value="NZ_FNSD01000001.1"/>
</dbReference>
<dbReference type="Proteomes" id="UP000182409">
    <property type="component" value="Unassembled WGS sequence"/>
</dbReference>
<proteinExistence type="predicted"/>
<evidence type="ECO:0000313" key="2">
    <source>
        <dbReference type="Proteomes" id="UP000182409"/>
    </source>
</evidence>
<protein>
    <submittedName>
        <fullName evidence="1">Uncharacterized protein</fullName>
    </submittedName>
</protein>
<dbReference type="EMBL" id="FNSD01000001">
    <property type="protein sequence ID" value="SEB92605.1"/>
    <property type="molecule type" value="Genomic_DNA"/>
</dbReference>
<organism evidence="1 2">
    <name type="scientific">Terriglobus roseus</name>
    <dbReference type="NCBI Taxonomy" id="392734"/>
    <lineage>
        <taxon>Bacteria</taxon>
        <taxon>Pseudomonadati</taxon>
        <taxon>Acidobacteriota</taxon>
        <taxon>Terriglobia</taxon>
        <taxon>Terriglobales</taxon>
        <taxon>Acidobacteriaceae</taxon>
        <taxon>Terriglobus</taxon>
    </lineage>
</organism>
<sequence length="51" mass="5864">MSYSPRITEIELLDDRVLVIFEPEIAAVLTKEDLHELAVHKNAFVQPEDLD</sequence>